<dbReference type="Gene3D" id="2.40.40.20">
    <property type="match status" value="1"/>
</dbReference>
<evidence type="ECO:0000256" key="2">
    <source>
        <dbReference type="ARBA" id="ARBA00022723"/>
    </source>
</evidence>
<comment type="similarity">
    <text evidence="1">Belongs to the prokaryotic molybdopterin-containing oxidoreductase family.</text>
</comment>
<evidence type="ECO:0000256" key="5">
    <source>
        <dbReference type="ARBA" id="ARBA00023004"/>
    </source>
</evidence>
<keyword evidence="10" id="KW-1185">Reference proteome</keyword>
<name>A0A7C8FVZ8_9ACTN</name>
<dbReference type="PANTHER" id="PTHR43742">
    <property type="entry name" value="TRIMETHYLAMINE-N-OXIDE REDUCTASE"/>
    <property type="match status" value="1"/>
</dbReference>
<dbReference type="Pfam" id="PF04879">
    <property type="entry name" value="Molybdop_Fe4S4"/>
    <property type="match status" value="1"/>
</dbReference>
<keyword evidence="5" id="KW-0408">Iron</keyword>
<evidence type="ECO:0000256" key="6">
    <source>
        <dbReference type="ARBA" id="ARBA00023014"/>
    </source>
</evidence>
<evidence type="ECO:0000256" key="7">
    <source>
        <dbReference type="SAM" id="SignalP"/>
    </source>
</evidence>
<sequence>MTQAKTEPKFSRRSFIKGAAALTATGALAGCSPAAETLAETGEAPVEVPETKIFAGACRAQCGQGCYLNVHVRDGRVVRTTAGHFDDGSEFDRICPKGLSQPARVYSAERLQYPMRRVGERGKGEFERITWDEAIAEIAEKWKGYTAEFGPTSIAFFLGSGNTATLGGGAPEGSLMARLLNVMGASRVLPDRDIATPMAWAYMFGAGPYANRCSDSINAKHHVIWGGDIAVSDKQRAHFFLEARDAGAELVVIDIAYRTMASKADWFIPVHPATDGALALGAIHEIFEQGWEATDFLRDHTEASLLIKEDGAFLRMSDLGVEPTETTTNAQGKEVPVDPYVVWDEETSSAVPLAQAKKPALGGVPAIEGIAVRTEMELIREAVEPWTLERTSEVTGVSAEDIKHLAHLYTQEGDVQTDMKFGLNHYNNGMYSSKCVNSLLLVSGQMGRSGSGLFTGEPNFGEGNVQACITMPSASGEVPQGVGAILNWTDFCNNIVPTGKKLGEDFPIKSFYASCTNVVSNQTDQNKTLALMNQIEFIVIQDMTMNDTALYADILLPACHWFETADLRVRYYTNPYLLWNEKAVEPLYESKPDAEIYRMIAEAMGYGDFFQFTDDEYLNVVLSTPYGKENGITIDKIREKNYLRCANDPTIAFEGGIFGTATGRAMFYREAPMPDYNMGQEMDLEKEKLAVFWEPAREADLANPLREKFPFTICCEHMRTRAHTQWYDVGYLKEFEAQPVCRINPEDAAELGIAEGDTIRLYNDRGSVTMLATINPGQQRKAVHCPRSFLTREHIDGDLARTTFNDYNQACRNQSYFDCAVAIEKL</sequence>
<dbReference type="SUPFAM" id="SSF53706">
    <property type="entry name" value="Formate dehydrogenase/DMSO reductase, domains 1-3"/>
    <property type="match status" value="1"/>
</dbReference>
<dbReference type="NCBIfam" id="TIGR01409">
    <property type="entry name" value="TAT_signal_seq"/>
    <property type="match status" value="1"/>
</dbReference>
<dbReference type="InterPro" id="IPR009010">
    <property type="entry name" value="Asp_de-COase-like_dom_sf"/>
</dbReference>
<dbReference type="InterPro" id="IPR006963">
    <property type="entry name" value="Mopterin_OxRdtase_4Fe-4S_dom"/>
</dbReference>
<dbReference type="SMART" id="SM00926">
    <property type="entry name" value="Molybdop_Fe4S4"/>
    <property type="match status" value="1"/>
</dbReference>
<comment type="caution">
    <text evidence="9">The sequence shown here is derived from an EMBL/GenBank/DDBJ whole genome shotgun (WGS) entry which is preliminary data.</text>
</comment>
<evidence type="ECO:0000259" key="8">
    <source>
        <dbReference type="PROSITE" id="PS51669"/>
    </source>
</evidence>
<dbReference type="Gene3D" id="3.40.228.10">
    <property type="entry name" value="Dimethylsulfoxide Reductase, domain 2"/>
    <property type="match status" value="1"/>
</dbReference>
<dbReference type="Pfam" id="PF10518">
    <property type="entry name" value="TAT_signal"/>
    <property type="match status" value="1"/>
</dbReference>
<dbReference type="InterPro" id="IPR006656">
    <property type="entry name" value="Mopterin_OxRdtase"/>
</dbReference>
<dbReference type="PROSITE" id="PS51669">
    <property type="entry name" value="4FE4S_MOW_BIS_MGD"/>
    <property type="match status" value="1"/>
</dbReference>
<dbReference type="Pfam" id="PF00384">
    <property type="entry name" value="Molybdopterin"/>
    <property type="match status" value="1"/>
</dbReference>
<keyword evidence="3 7" id="KW-0732">Signal</keyword>
<evidence type="ECO:0000313" key="10">
    <source>
        <dbReference type="Proteomes" id="UP000479639"/>
    </source>
</evidence>
<dbReference type="Proteomes" id="UP000479639">
    <property type="component" value="Unassembled WGS sequence"/>
</dbReference>
<evidence type="ECO:0000256" key="1">
    <source>
        <dbReference type="ARBA" id="ARBA00010312"/>
    </source>
</evidence>
<protein>
    <submittedName>
        <fullName evidence="9">Molybdopterin-dependent oxidoreductase</fullName>
    </submittedName>
</protein>
<dbReference type="RefSeq" id="WP_151430256.1">
    <property type="nucleotide sequence ID" value="NZ_JANJZI010000008.1"/>
</dbReference>
<dbReference type="PROSITE" id="PS51257">
    <property type="entry name" value="PROKAR_LIPOPROTEIN"/>
    <property type="match status" value="1"/>
</dbReference>
<dbReference type="PROSITE" id="PS51318">
    <property type="entry name" value="TAT"/>
    <property type="match status" value="1"/>
</dbReference>
<dbReference type="GO" id="GO:0046872">
    <property type="term" value="F:metal ion binding"/>
    <property type="evidence" value="ECO:0007669"/>
    <property type="project" value="UniProtKB-KW"/>
</dbReference>
<dbReference type="SUPFAM" id="SSF50692">
    <property type="entry name" value="ADC-like"/>
    <property type="match status" value="1"/>
</dbReference>
<reference evidence="9 10" key="1">
    <citation type="submission" date="2019-09" db="EMBL/GenBank/DDBJ databases">
        <title>Whole genome shotgun sequencing (WGS) of Ellagibacter isourolithinifaciens DSM 104140(T) and Adlercreutzia muris DSM 29508(T).</title>
        <authorList>
            <person name="Stoll D.A."/>
            <person name="Danylec N."/>
            <person name="Huch M."/>
        </authorList>
    </citation>
    <scope>NUCLEOTIDE SEQUENCE [LARGE SCALE GENOMIC DNA]</scope>
    <source>
        <strain evidence="9 10">DSM 29508</strain>
    </source>
</reference>
<dbReference type="GO" id="GO:0051536">
    <property type="term" value="F:iron-sulfur cluster binding"/>
    <property type="evidence" value="ECO:0007669"/>
    <property type="project" value="UniProtKB-KW"/>
</dbReference>
<dbReference type="InterPro" id="IPR006657">
    <property type="entry name" value="MoPterin_dinucl-bd_dom"/>
</dbReference>
<evidence type="ECO:0000256" key="3">
    <source>
        <dbReference type="ARBA" id="ARBA00022729"/>
    </source>
</evidence>
<dbReference type="GO" id="GO:0016491">
    <property type="term" value="F:oxidoreductase activity"/>
    <property type="evidence" value="ECO:0007669"/>
    <property type="project" value="UniProtKB-KW"/>
</dbReference>
<organism evidence="9 10">
    <name type="scientific">Adlercreutzia muris</name>
    <dbReference type="NCBI Taxonomy" id="1796610"/>
    <lineage>
        <taxon>Bacteria</taxon>
        <taxon>Bacillati</taxon>
        <taxon>Actinomycetota</taxon>
        <taxon>Coriobacteriia</taxon>
        <taxon>Eggerthellales</taxon>
        <taxon>Eggerthellaceae</taxon>
        <taxon>Adlercreutzia</taxon>
    </lineage>
</organism>
<dbReference type="InterPro" id="IPR019546">
    <property type="entry name" value="TAT_signal_bac_arc"/>
</dbReference>
<gene>
    <name evidence="9" type="ORF">F8D48_05265</name>
</gene>
<evidence type="ECO:0000313" key="9">
    <source>
        <dbReference type="EMBL" id="KAB1648694.1"/>
    </source>
</evidence>
<dbReference type="InterPro" id="IPR050612">
    <property type="entry name" value="Prok_Mopterin_Oxidored"/>
</dbReference>
<dbReference type="Pfam" id="PF01568">
    <property type="entry name" value="Molydop_binding"/>
    <property type="match status" value="1"/>
</dbReference>
<keyword evidence="6" id="KW-0411">Iron-sulfur</keyword>
<proteinExistence type="inferred from homology"/>
<dbReference type="GO" id="GO:0043546">
    <property type="term" value="F:molybdopterin cofactor binding"/>
    <property type="evidence" value="ECO:0007669"/>
    <property type="project" value="InterPro"/>
</dbReference>
<keyword evidence="4" id="KW-0560">Oxidoreductase</keyword>
<dbReference type="PANTHER" id="PTHR43742:SF6">
    <property type="entry name" value="OXIDOREDUCTASE YYAE-RELATED"/>
    <property type="match status" value="1"/>
</dbReference>
<keyword evidence="2" id="KW-0479">Metal-binding</keyword>
<evidence type="ECO:0000256" key="4">
    <source>
        <dbReference type="ARBA" id="ARBA00023002"/>
    </source>
</evidence>
<accession>A0A7C8FVZ8</accession>
<dbReference type="Gene3D" id="3.40.50.740">
    <property type="match status" value="2"/>
</dbReference>
<dbReference type="InterPro" id="IPR006311">
    <property type="entry name" value="TAT_signal"/>
</dbReference>
<dbReference type="EMBL" id="WAJS01000013">
    <property type="protein sequence ID" value="KAB1648694.1"/>
    <property type="molecule type" value="Genomic_DNA"/>
</dbReference>
<feature type="domain" description="4Fe-4S Mo/W bis-MGD-type" evidence="8">
    <location>
        <begin position="51"/>
        <end position="109"/>
    </location>
</feature>
<dbReference type="Gene3D" id="2.20.25.90">
    <property type="entry name" value="ADC-like domains"/>
    <property type="match status" value="1"/>
</dbReference>
<feature type="chain" id="PRO_5029019066" evidence="7">
    <location>
        <begin position="30"/>
        <end position="826"/>
    </location>
</feature>
<feature type="signal peptide" evidence="7">
    <location>
        <begin position="1"/>
        <end position="29"/>
    </location>
</feature>
<dbReference type="AlphaFoldDB" id="A0A7C8FVZ8"/>